<reference evidence="1 2" key="1">
    <citation type="journal article" date="2022" name="DNA Res.">
        <title>Chromosomal-level genome assembly of the orchid tree Bauhinia variegata (Leguminosae; Cercidoideae) supports the allotetraploid origin hypothesis of Bauhinia.</title>
        <authorList>
            <person name="Zhong Y."/>
            <person name="Chen Y."/>
            <person name="Zheng D."/>
            <person name="Pang J."/>
            <person name="Liu Y."/>
            <person name="Luo S."/>
            <person name="Meng S."/>
            <person name="Qian L."/>
            <person name="Wei D."/>
            <person name="Dai S."/>
            <person name="Zhou R."/>
        </authorList>
    </citation>
    <scope>NUCLEOTIDE SEQUENCE [LARGE SCALE GENOMIC DNA]</scope>
    <source>
        <strain evidence="1">BV-YZ2020</strain>
    </source>
</reference>
<protein>
    <submittedName>
        <fullName evidence="1">Uncharacterized protein</fullName>
    </submittedName>
</protein>
<evidence type="ECO:0000313" key="2">
    <source>
        <dbReference type="Proteomes" id="UP000828941"/>
    </source>
</evidence>
<proteinExistence type="predicted"/>
<organism evidence="1 2">
    <name type="scientific">Bauhinia variegata</name>
    <name type="common">Purple orchid tree</name>
    <name type="synonym">Phanera variegata</name>
    <dbReference type="NCBI Taxonomy" id="167791"/>
    <lineage>
        <taxon>Eukaryota</taxon>
        <taxon>Viridiplantae</taxon>
        <taxon>Streptophyta</taxon>
        <taxon>Embryophyta</taxon>
        <taxon>Tracheophyta</taxon>
        <taxon>Spermatophyta</taxon>
        <taxon>Magnoliopsida</taxon>
        <taxon>eudicotyledons</taxon>
        <taxon>Gunneridae</taxon>
        <taxon>Pentapetalae</taxon>
        <taxon>rosids</taxon>
        <taxon>fabids</taxon>
        <taxon>Fabales</taxon>
        <taxon>Fabaceae</taxon>
        <taxon>Cercidoideae</taxon>
        <taxon>Cercideae</taxon>
        <taxon>Bauhiniinae</taxon>
        <taxon>Bauhinia</taxon>
    </lineage>
</organism>
<sequence>MYTSNKGLFSSDSNFLRAVEPLLLQNKVDLVLFGHVHNYERTCSVYNKQCKAMPTKDGSGVDTYDHRNYSAPVHAVIGMGGFTLDPSPNNNGRVLSPVVYFFLSVRLKIGAVWLFKSTCNKDTDKARVCKLRYRSC</sequence>
<keyword evidence="2" id="KW-1185">Reference proteome</keyword>
<name>A0ACB9N9C5_BAUVA</name>
<evidence type="ECO:0000313" key="1">
    <source>
        <dbReference type="EMBL" id="KAI4333043.1"/>
    </source>
</evidence>
<dbReference type="EMBL" id="CM039432">
    <property type="protein sequence ID" value="KAI4333043.1"/>
    <property type="molecule type" value="Genomic_DNA"/>
</dbReference>
<comment type="caution">
    <text evidence="1">The sequence shown here is derived from an EMBL/GenBank/DDBJ whole genome shotgun (WGS) entry which is preliminary data.</text>
</comment>
<accession>A0ACB9N9C5</accession>
<dbReference type="Proteomes" id="UP000828941">
    <property type="component" value="Chromosome 7"/>
</dbReference>
<gene>
    <name evidence="1" type="ORF">L6164_017898</name>
</gene>